<dbReference type="InterPro" id="IPR013922">
    <property type="entry name" value="Cyclin_PHO80-like"/>
</dbReference>
<dbReference type="PANTHER" id="PTHR15615:SF36">
    <property type="entry name" value="PHO85 CYCLIN-5"/>
    <property type="match status" value="1"/>
</dbReference>
<dbReference type="Proteomes" id="UP000053664">
    <property type="component" value="Unassembled WGS sequence"/>
</dbReference>
<dbReference type="Gene3D" id="1.10.472.10">
    <property type="entry name" value="Cyclin-like"/>
    <property type="match status" value="1"/>
</dbReference>
<dbReference type="GeneID" id="19316583"/>
<dbReference type="GO" id="GO:0019901">
    <property type="term" value="F:protein kinase binding"/>
    <property type="evidence" value="ECO:0007669"/>
    <property type="project" value="InterPro"/>
</dbReference>
<protein>
    <recommendedName>
        <fullName evidence="4">Cyclin N-terminal domain-containing protein</fullName>
    </recommendedName>
</protein>
<dbReference type="PANTHER" id="PTHR15615">
    <property type="match status" value="1"/>
</dbReference>
<evidence type="ECO:0000313" key="2">
    <source>
        <dbReference type="EMBL" id="EPQ29790.1"/>
    </source>
</evidence>
<name>A0A061HCM6_9BASI</name>
<evidence type="ECO:0000256" key="1">
    <source>
        <dbReference type="SAM" id="MobiDB-lite"/>
    </source>
</evidence>
<dbReference type="GO" id="GO:0016538">
    <property type="term" value="F:cyclin-dependent protein serine/threonine kinase regulator activity"/>
    <property type="evidence" value="ECO:0007669"/>
    <property type="project" value="TreeGrafter"/>
</dbReference>
<dbReference type="Pfam" id="PF08613">
    <property type="entry name" value="Cyclin"/>
    <property type="match status" value="1"/>
</dbReference>
<reference evidence="2 3" key="1">
    <citation type="journal article" date="2013" name="Plant Cell">
        <title>The transition from a phytopathogenic smut ancestor to an anamorphic biocontrol agent deciphered by comparative whole-genome analysis.</title>
        <authorList>
            <person name="Lefebvre F."/>
            <person name="Joly D.L."/>
            <person name="Labbe C."/>
            <person name="Teichmann B."/>
            <person name="Linning R."/>
            <person name="Belzile F."/>
            <person name="Bakkeren G."/>
            <person name="Belanger R.R."/>
        </authorList>
    </citation>
    <scope>NUCLEOTIDE SEQUENCE [LARGE SCALE GENOMIC DNA]</scope>
    <source>
        <strain evidence="2 3">PF-1</strain>
    </source>
</reference>
<evidence type="ECO:0008006" key="4">
    <source>
        <dbReference type="Google" id="ProtNLM"/>
    </source>
</evidence>
<dbReference type="RefSeq" id="XP_007878171.1">
    <property type="nucleotide sequence ID" value="XM_007879980.1"/>
</dbReference>
<feature type="compositionally biased region" description="Low complexity" evidence="1">
    <location>
        <begin position="88"/>
        <end position="107"/>
    </location>
</feature>
<organism evidence="2 3">
    <name type="scientific">Pseudozyma flocculosa PF-1</name>
    <dbReference type="NCBI Taxonomy" id="1277687"/>
    <lineage>
        <taxon>Eukaryota</taxon>
        <taxon>Fungi</taxon>
        <taxon>Dikarya</taxon>
        <taxon>Basidiomycota</taxon>
        <taxon>Ustilaginomycotina</taxon>
        <taxon>Ustilaginomycetes</taxon>
        <taxon>Ustilaginales</taxon>
        <taxon>Ustilaginaceae</taxon>
        <taxon>Pseudozyma</taxon>
    </lineage>
</organism>
<accession>A0A061HCM6</accession>
<proteinExistence type="predicted"/>
<feature type="region of interest" description="Disordered" evidence="1">
    <location>
        <begin position="68"/>
        <end position="138"/>
    </location>
</feature>
<dbReference type="HOGENOM" id="CLU_508248_0_0_1"/>
<dbReference type="eggNOG" id="KOG1674">
    <property type="taxonomic scope" value="Eukaryota"/>
</dbReference>
<gene>
    <name evidence="2" type="ORF">PFL1_02463</name>
</gene>
<dbReference type="AlphaFoldDB" id="A0A061HCM6"/>
<dbReference type="KEGG" id="pfp:PFL1_02463"/>
<feature type="region of interest" description="Disordered" evidence="1">
    <location>
        <begin position="405"/>
        <end position="425"/>
    </location>
</feature>
<evidence type="ECO:0000313" key="3">
    <source>
        <dbReference type="Proteomes" id="UP000053664"/>
    </source>
</evidence>
<dbReference type="EMBL" id="KE361629">
    <property type="protein sequence ID" value="EPQ29790.1"/>
    <property type="molecule type" value="Genomic_DNA"/>
</dbReference>
<sequence length="498" mass="52379">MRAVHDMRPVAGCPPQLRLTEMAGAAASHTQQQQQQQQQELDLHLQPLNHLNLASHITALQQQVLGQHSTRGPLNLPASLCGKRSRSNSHASPSSPSSPSSYASVFSFDNELADSGYDSQTSVEDSPRSRKASSGESQQHLDGLAAWRSSLANLDVARVCKKLKGIQGASVVAVPAPLAPQPTIPAPDAGTVEVVVPTGAACDSQRHLPTASNASTCSPSSTSSSEGKVTFVDNLVDAAVRTLDAIWNASVTGGSTSCDLGEKQTGLPLQIFVRETLRRGRTSCSTLQAALLYCVRLRDAIDRAKALAASPAPTSSAEDVAKARETAKMLNCPRRMFLAAVMVSSKFVQDRTYSNRAWCKISGLPVKELGRIERAFLAAIDYRLVVGESEWEAWVSELMKPTATPAPAPVAASSTGSAGRGSFARSVSDNVTGAALPLDTELRAASPQVPSQVHPKYRLVDVAAPAATSVSALSSSEAAAAVAAVAASEMSLPYPIQR</sequence>
<dbReference type="OrthoDB" id="286814at2759"/>
<dbReference type="CDD" id="cd20557">
    <property type="entry name" value="CYCLIN_ScPCL1-like"/>
    <property type="match status" value="1"/>
</dbReference>
<dbReference type="GO" id="GO:0000307">
    <property type="term" value="C:cyclin-dependent protein kinase holoenzyme complex"/>
    <property type="evidence" value="ECO:0007669"/>
    <property type="project" value="TreeGrafter"/>
</dbReference>
<dbReference type="GO" id="GO:0005634">
    <property type="term" value="C:nucleus"/>
    <property type="evidence" value="ECO:0007669"/>
    <property type="project" value="TreeGrafter"/>
</dbReference>